<keyword evidence="2" id="KW-0812">Transmembrane</keyword>
<keyword evidence="2" id="KW-1133">Transmembrane helix</keyword>
<feature type="region of interest" description="Disordered" evidence="1">
    <location>
        <begin position="30"/>
        <end position="52"/>
    </location>
</feature>
<dbReference type="AlphaFoldDB" id="A0AAV4CW02"/>
<evidence type="ECO:0000313" key="3">
    <source>
        <dbReference type="EMBL" id="GFO36045.1"/>
    </source>
</evidence>
<reference evidence="3 4" key="1">
    <citation type="journal article" date="2021" name="Elife">
        <title>Chloroplast acquisition without the gene transfer in kleptoplastic sea slugs, Plakobranchus ocellatus.</title>
        <authorList>
            <person name="Maeda T."/>
            <person name="Takahashi S."/>
            <person name="Yoshida T."/>
            <person name="Shimamura S."/>
            <person name="Takaki Y."/>
            <person name="Nagai Y."/>
            <person name="Toyoda A."/>
            <person name="Suzuki Y."/>
            <person name="Arimoto A."/>
            <person name="Ishii H."/>
            <person name="Satoh N."/>
            <person name="Nishiyama T."/>
            <person name="Hasebe M."/>
            <person name="Maruyama T."/>
            <person name="Minagawa J."/>
            <person name="Obokata J."/>
            <person name="Shigenobu S."/>
        </authorList>
    </citation>
    <scope>NUCLEOTIDE SEQUENCE [LARGE SCALE GENOMIC DNA]</scope>
</reference>
<dbReference type="Proteomes" id="UP000735302">
    <property type="component" value="Unassembled WGS sequence"/>
</dbReference>
<evidence type="ECO:0000256" key="1">
    <source>
        <dbReference type="SAM" id="MobiDB-lite"/>
    </source>
</evidence>
<keyword evidence="4" id="KW-1185">Reference proteome</keyword>
<protein>
    <submittedName>
        <fullName evidence="3">Uncharacterized protein</fullName>
    </submittedName>
</protein>
<keyword evidence="2" id="KW-0472">Membrane</keyword>
<proteinExistence type="predicted"/>
<comment type="caution">
    <text evidence="3">The sequence shown here is derived from an EMBL/GenBank/DDBJ whole genome shotgun (WGS) entry which is preliminary data.</text>
</comment>
<name>A0AAV4CW02_9GAST</name>
<feature type="compositionally biased region" description="Low complexity" evidence="1">
    <location>
        <begin position="35"/>
        <end position="47"/>
    </location>
</feature>
<feature type="transmembrane region" description="Helical" evidence="2">
    <location>
        <begin position="125"/>
        <end position="148"/>
    </location>
</feature>
<evidence type="ECO:0000256" key="2">
    <source>
        <dbReference type="SAM" id="Phobius"/>
    </source>
</evidence>
<feature type="transmembrane region" description="Helical" evidence="2">
    <location>
        <begin position="74"/>
        <end position="90"/>
    </location>
</feature>
<gene>
    <name evidence="3" type="ORF">PoB_006255000</name>
</gene>
<dbReference type="EMBL" id="BLXT01007037">
    <property type="protein sequence ID" value="GFO36045.1"/>
    <property type="molecule type" value="Genomic_DNA"/>
</dbReference>
<sequence>MLTRHQTCGYKNPFGLSRILRLRLRAQEEVSDTMNQNNQRGPNANNNLHMNGPRDRHVQISAVVWRILTQMAEMVLRMYLTLIVVVYQWTTQMLSRVLAPLQPALDQARKVPKQDVSIQGIVYQYMRLVFLLVLYFSPWVVRASAYLLEPLRKLRDWAVDYVESPLVGVDQKHTPAE</sequence>
<accession>A0AAV4CW02</accession>
<evidence type="ECO:0000313" key="4">
    <source>
        <dbReference type="Proteomes" id="UP000735302"/>
    </source>
</evidence>
<organism evidence="3 4">
    <name type="scientific">Plakobranchus ocellatus</name>
    <dbReference type="NCBI Taxonomy" id="259542"/>
    <lineage>
        <taxon>Eukaryota</taxon>
        <taxon>Metazoa</taxon>
        <taxon>Spiralia</taxon>
        <taxon>Lophotrochozoa</taxon>
        <taxon>Mollusca</taxon>
        <taxon>Gastropoda</taxon>
        <taxon>Heterobranchia</taxon>
        <taxon>Euthyneura</taxon>
        <taxon>Panpulmonata</taxon>
        <taxon>Sacoglossa</taxon>
        <taxon>Placobranchoidea</taxon>
        <taxon>Plakobranchidae</taxon>
        <taxon>Plakobranchus</taxon>
    </lineage>
</organism>